<reference evidence="1 2" key="1">
    <citation type="submission" date="2015-04" db="EMBL/GenBank/DDBJ databases">
        <title>Draft genome of the roundworm Trichinella nativa.</title>
        <authorList>
            <person name="Mitreva M."/>
        </authorList>
    </citation>
    <scope>NUCLEOTIDE SEQUENCE [LARGE SCALE GENOMIC DNA]</scope>
    <source>
        <strain evidence="1 2">ISS45</strain>
    </source>
</reference>
<dbReference type="Proteomes" id="UP000243006">
    <property type="component" value="Unassembled WGS sequence"/>
</dbReference>
<evidence type="ECO:0000313" key="2">
    <source>
        <dbReference type="Proteomes" id="UP000243006"/>
    </source>
</evidence>
<name>A0A1Y3EAV8_9BILA</name>
<accession>A0A1Y3EAV8</accession>
<organism evidence="1 2">
    <name type="scientific">Trichinella nativa</name>
    <dbReference type="NCBI Taxonomy" id="6335"/>
    <lineage>
        <taxon>Eukaryota</taxon>
        <taxon>Metazoa</taxon>
        <taxon>Ecdysozoa</taxon>
        <taxon>Nematoda</taxon>
        <taxon>Enoplea</taxon>
        <taxon>Dorylaimia</taxon>
        <taxon>Trichinellida</taxon>
        <taxon>Trichinellidae</taxon>
        <taxon>Trichinella</taxon>
    </lineage>
</organism>
<dbReference type="EMBL" id="LVZM01017663">
    <property type="protein sequence ID" value="OUC42272.1"/>
    <property type="molecule type" value="Genomic_DNA"/>
</dbReference>
<proteinExistence type="predicted"/>
<comment type="caution">
    <text evidence="1">The sequence shown here is derived from an EMBL/GenBank/DDBJ whole genome shotgun (WGS) entry which is preliminary data.</text>
</comment>
<gene>
    <name evidence="1" type="ORF">D917_00330</name>
</gene>
<sequence length="468" mass="54647">LKLFQLDPKEIVYPGTEQAERISTEGFVQLYRYLELYRQDERRNNPPPVRYYLKEIGEVCVVEFYNVTDLYDFNSFESLENVENIKSCIYACRLKHETHLCLAINYTVKKQCILFQRQVAPVFYIVEPQSLFAEILFCEQGTLDLMYTLNGHRPQNGRNRSSTHIWAFGKNDPRLLRANLSATFLLDTNLLCLRHPARVQKSSESDESNNLLEPTSGHCGKLFYIKACKSVLFAVYLEDSQMTCILDKQKVSRSKLHLYDMQMAKVKSFDECVLLCYSLRPEKKCDAIKFFHIPMKCYVFATHINATALKTRNNSLQITYVYECTKEDVKVNSVVIETTHNISYELCAESRATVDRLYERRKNPPPVRFYLKEVGEICVLEFYNATQISSFNAIEILENIENIKSCIYVCRQRFHRDLCLAISYTKKKQCTLLRKASYIRLYNVEPQSLFAEILFCEQGTLVDEILDF</sequence>
<evidence type="ECO:0000313" key="1">
    <source>
        <dbReference type="EMBL" id="OUC42272.1"/>
    </source>
</evidence>
<dbReference type="AlphaFoldDB" id="A0A1Y3EAV8"/>
<feature type="non-terminal residue" evidence="1">
    <location>
        <position position="1"/>
    </location>
</feature>
<protein>
    <submittedName>
        <fullName evidence="1">PAN domain protein</fullName>
    </submittedName>
</protein>